<dbReference type="PROSITE" id="PS51526">
    <property type="entry name" value="RFX_DBD"/>
    <property type="match status" value="1"/>
</dbReference>
<dbReference type="InterPro" id="IPR036390">
    <property type="entry name" value="WH_DNA-bd_sf"/>
</dbReference>
<dbReference type="InterPro" id="IPR039779">
    <property type="entry name" value="RFX-like"/>
</dbReference>
<evidence type="ECO:0000313" key="9">
    <source>
        <dbReference type="Proteomes" id="UP000243006"/>
    </source>
</evidence>
<feature type="compositionally biased region" description="Polar residues" evidence="6">
    <location>
        <begin position="225"/>
        <end position="261"/>
    </location>
</feature>
<dbReference type="FunFam" id="1.10.10.10:FF:000017">
    <property type="entry name" value="transcription factor RFX3 isoform X1"/>
    <property type="match status" value="1"/>
</dbReference>
<keyword evidence="4" id="KW-0804">Transcription</keyword>
<dbReference type="AlphaFoldDB" id="A0A1Y3EY70"/>
<protein>
    <submittedName>
        <fullName evidence="8">RFX DNA-binding domain protein</fullName>
    </submittedName>
</protein>
<evidence type="ECO:0000259" key="7">
    <source>
        <dbReference type="PROSITE" id="PS51526"/>
    </source>
</evidence>
<proteinExistence type="predicted"/>
<comment type="subcellular location">
    <subcellularLocation>
        <location evidence="1">Nucleus</location>
    </subcellularLocation>
</comment>
<dbReference type="PANTHER" id="PTHR12619:SF33">
    <property type="entry name" value="RFX, ISOFORM H"/>
    <property type="match status" value="1"/>
</dbReference>
<sequence>MESGSQVEMSSLHTISDEASANTSRHLSSHGRMSTLSGTHSQPASSVQTQQTSVPRVVIVASGQFNDNNLERSSVSHHRPIGSAEIGAHTISNSTRRNHVTTGMTTRAASNQARQIVIMQQPASSASAVQRDSVNSQTITLTVSDDDGRQEARAVYPVQYIGNSQHSAGEMLYSSSESPNAHELQANSQYAIFSNDGGYSSQLGSYFPQQQQQQGSYQQSELSSPPSTFVIQSDSVQQRHGTATSGSVVAEDTSAQQLSHTTRASPATIHWLLQNYETAEGVSLPRCTLYSHYVKHCTEHKLDPVNAASFGKLIRSVFLGLRTRRLGTRGNSKYHYYGIRMKPDSPLNRFNEENMMTSSRQQQHPTPSNKRIARAQSVNSVIYSTTGEVSARQHVINQERSNQSIPNPPTGSGPFETVENVPSKLDIQRQYLGAGMVPNVMPPILKVADLDQLDLQVEHAETFFARYRLHCRVQMTKVDLLWRCFWMTAGPLNTITDVSDSSPASGLTRGQLYNLCSMKPILEYIREMDCQFYQVVVNVLITNILKPIPTMLTQSIRNFAKQLEPTLSAVLEDVPEELFNVKLDAGRSFGQILRRYTGLNHMAQAARGVLQNSSQMNQMFADFSRVEFPNVLEQAGWVCFCDANFVQQIATEFKTILQSNKTLEQWVEWLHAVVDRCLPSHTRQDIFQLEKESRKFLLNWSFYTSTIMRELTLRSAPSFGSFHLIRLLFDELLFYIIEQRIASAVGQPAVAISTRNYRQRFLLPDTTVSNGNLMHGIVPCAVVEQQQTSIDPTTPLLNNPDPNAVLNGTHCINEPPSQSASLINLSATGYSSENQVQLPTEDDGAAAASLLYLCADGDVKPMAKKTKTDTVSI</sequence>
<keyword evidence="3 8" id="KW-0238">DNA-binding</keyword>
<dbReference type="Proteomes" id="UP000243006">
    <property type="component" value="Unassembled WGS sequence"/>
</dbReference>
<accession>A0A1Y3EY70</accession>
<gene>
    <name evidence="8" type="ORF">D917_05115</name>
</gene>
<keyword evidence="5" id="KW-0539">Nucleus</keyword>
<dbReference type="Pfam" id="PF25340">
    <property type="entry name" value="BCD_RFX"/>
    <property type="match status" value="1"/>
</dbReference>
<keyword evidence="2" id="KW-0805">Transcription regulation</keyword>
<dbReference type="Gene3D" id="1.10.10.10">
    <property type="entry name" value="Winged helix-like DNA-binding domain superfamily/Winged helix DNA-binding domain"/>
    <property type="match status" value="1"/>
</dbReference>
<dbReference type="GO" id="GO:0000981">
    <property type="term" value="F:DNA-binding transcription factor activity, RNA polymerase II-specific"/>
    <property type="evidence" value="ECO:0007669"/>
    <property type="project" value="TreeGrafter"/>
</dbReference>
<evidence type="ECO:0000256" key="6">
    <source>
        <dbReference type="SAM" id="MobiDB-lite"/>
    </source>
</evidence>
<evidence type="ECO:0000256" key="4">
    <source>
        <dbReference type="ARBA" id="ARBA00023163"/>
    </source>
</evidence>
<reference evidence="8 9" key="1">
    <citation type="submission" date="2015-04" db="EMBL/GenBank/DDBJ databases">
        <title>Draft genome of the roundworm Trichinella nativa.</title>
        <authorList>
            <person name="Mitreva M."/>
        </authorList>
    </citation>
    <scope>NUCLEOTIDE SEQUENCE [LARGE SCALE GENOMIC DNA]</scope>
    <source>
        <strain evidence="8 9">ISS45</strain>
    </source>
</reference>
<dbReference type="Pfam" id="PF02257">
    <property type="entry name" value="RFX_DNA_binding"/>
    <property type="match status" value="1"/>
</dbReference>
<evidence type="ECO:0000256" key="3">
    <source>
        <dbReference type="ARBA" id="ARBA00023125"/>
    </source>
</evidence>
<dbReference type="InterPro" id="IPR036388">
    <property type="entry name" value="WH-like_DNA-bd_sf"/>
</dbReference>
<dbReference type="EMBL" id="LVZM01000569">
    <property type="protein sequence ID" value="OUC49730.1"/>
    <property type="molecule type" value="Genomic_DNA"/>
</dbReference>
<feature type="domain" description="RFX-type winged-helix" evidence="7">
    <location>
        <begin position="268"/>
        <end position="343"/>
    </location>
</feature>
<feature type="region of interest" description="Disordered" evidence="6">
    <location>
        <begin position="1"/>
        <end position="53"/>
    </location>
</feature>
<dbReference type="PANTHER" id="PTHR12619">
    <property type="entry name" value="RFX TRANSCRIPTION FACTOR FAMILY"/>
    <property type="match status" value="1"/>
</dbReference>
<dbReference type="InterPro" id="IPR003150">
    <property type="entry name" value="DNA-bd_RFX"/>
</dbReference>
<dbReference type="GO" id="GO:0005634">
    <property type="term" value="C:nucleus"/>
    <property type="evidence" value="ECO:0007669"/>
    <property type="project" value="UniProtKB-SubCell"/>
</dbReference>
<organism evidence="8 9">
    <name type="scientific">Trichinella nativa</name>
    <dbReference type="NCBI Taxonomy" id="6335"/>
    <lineage>
        <taxon>Eukaryota</taxon>
        <taxon>Metazoa</taxon>
        <taxon>Ecdysozoa</taxon>
        <taxon>Nematoda</taxon>
        <taxon>Enoplea</taxon>
        <taxon>Dorylaimia</taxon>
        <taxon>Trichinellida</taxon>
        <taxon>Trichinellidae</taxon>
        <taxon>Trichinella</taxon>
    </lineage>
</organism>
<dbReference type="GO" id="GO:0000978">
    <property type="term" value="F:RNA polymerase II cis-regulatory region sequence-specific DNA binding"/>
    <property type="evidence" value="ECO:0007669"/>
    <property type="project" value="TreeGrafter"/>
</dbReference>
<name>A0A1Y3EY70_9BILA</name>
<feature type="region of interest" description="Disordered" evidence="6">
    <location>
        <begin position="203"/>
        <end position="261"/>
    </location>
</feature>
<evidence type="ECO:0000313" key="8">
    <source>
        <dbReference type="EMBL" id="OUC49730.1"/>
    </source>
</evidence>
<dbReference type="InterPro" id="IPR057321">
    <property type="entry name" value="RFX1-4/6/8-like_BCD"/>
</dbReference>
<evidence type="ECO:0000256" key="2">
    <source>
        <dbReference type="ARBA" id="ARBA00023015"/>
    </source>
</evidence>
<feature type="compositionally biased region" description="Low complexity" evidence="6">
    <location>
        <begin position="203"/>
        <end position="224"/>
    </location>
</feature>
<evidence type="ECO:0000256" key="5">
    <source>
        <dbReference type="ARBA" id="ARBA00023242"/>
    </source>
</evidence>
<dbReference type="SUPFAM" id="SSF46785">
    <property type="entry name" value="Winged helix' DNA-binding domain"/>
    <property type="match status" value="1"/>
</dbReference>
<evidence type="ECO:0000256" key="1">
    <source>
        <dbReference type="ARBA" id="ARBA00004123"/>
    </source>
</evidence>
<comment type="caution">
    <text evidence="8">The sequence shown here is derived from an EMBL/GenBank/DDBJ whole genome shotgun (WGS) entry which is preliminary data.</text>
</comment>